<organism evidence="2 3">
    <name type="scientific">Chionoecetes opilio</name>
    <name type="common">Atlantic snow crab</name>
    <name type="synonym">Cancer opilio</name>
    <dbReference type="NCBI Taxonomy" id="41210"/>
    <lineage>
        <taxon>Eukaryota</taxon>
        <taxon>Metazoa</taxon>
        <taxon>Ecdysozoa</taxon>
        <taxon>Arthropoda</taxon>
        <taxon>Crustacea</taxon>
        <taxon>Multicrustacea</taxon>
        <taxon>Malacostraca</taxon>
        <taxon>Eumalacostraca</taxon>
        <taxon>Eucarida</taxon>
        <taxon>Decapoda</taxon>
        <taxon>Pleocyemata</taxon>
        <taxon>Brachyura</taxon>
        <taxon>Eubrachyura</taxon>
        <taxon>Majoidea</taxon>
        <taxon>Majidae</taxon>
        <taxon>Chionoecetes</taxon>
    </lineage>
</organism>
<feature type="region of interest" description="Disordered" evidence="1">
    <location>
        <begin position="105"/>
        <end position="136"/>
    </location>
</feature>
<evidence type="ECO:0000313" key="3">
    <source>
        <dbReference type="Proteomes" id="UP000770661"/>
    </source>
</evidence>
<dbReference type="AlphaFoldDB" id="A0A8J5CUW3"/>
<gene>
    <name evidence="2" type="ORF">GWK47_046318</name>
</gene>
<proteinExistence type="predicted"/>
<name>A0A8J5CUW3_CHIOP</name>
<protein>
    <submittedName>
        <fullName evidence="2">Uncharacterized protein</fullName>
    </submittedName>
</protein>
<evidence type="ECO:0000313" key="2">
    <source>
        <dbReference type="EMBL" id="KAG0721501.1"/>
    </source>
</evidence>
<dbReference type="EMBL" id="JACEEZ010011019">
    <property type="protein sequence ID" value="KAG0721501.1"/>
    <property type="molecule type" value="Genomic_DNA"/>
</dbReference>
<reference evidence="2" key="1">
    <citation type="submission" date="2020-07" db="EMBL/GenBank/DDBJ databases">
        <title>The High-quality genome of the commercially important snow crab, Chionoecetes opilio.</title>
        <authorList>
            <person name="Jeong J.-H."/>
            <person name="Ryu S."/>
        </authorList>
    </citation>
    <scope>NUCLEOTIDE SEQUENCE</scope>
    <source>
        <strain evidence="2">MADBK_172401_WGS</strain>
        <tissue evidence="2">Digestive gland</tissue>
    </source>
</reference>
<dbReference type="Proteomes" id="UP000770661">
    <property type="component" value="Unassembled WGS sequence"/>
</dbReference>
<sequence>MTKLTFICHFSLPARTCTTTVTFNCHFTLPARTWPSGRENVPILETRAHKGVRWCWLARESGTSTASPTGKKPFSCVAWRFSEAVVTQPGWHSLKPVPCGIPQAPRGSRGVPVSREDSPARTGLVSRGGLQHPPVAGPSTLDAASLLVCRLHMTIQERAAYSKKGPYLAL</sequence>
<evidence type="ECO:0000256" key="1">
    <source>
        <dbReference type="SAM" id="MobiDB-lite"/>
    </source>
</evidence>
<accession>A0A8J5CUW3</accession>
<comment type="caution">
    <text evidence="2">The sequence shown here is derived from an EMBL/GenBank/DDBJ whole genome shotgun (WGS) entry which is preliminary data.</text>
</comment>
<keyword evidence="3" id="KW-1185">Reference proteome</keyword>